<protein>
    <submittedName>
        <fullName evidence="1">Uncharacterized protein</fullName>
    </submittedName>
</protein>
<evidence type="ECO:0000313" key="2">
    <source>
        <dbReference type="Proteomes" id="UP001172386"/>
    </source>
</evidence>
<keyword evidence="2" id="KW-1185">Reference proteome</keyword>
<sequence length="405" mass="44755">MGSKTSSTTIPIWNSNFFHSSGLLQGDWPDCLPLIPLLVTFIISLCFLVKLVLKRSKNGNTSSEDYLKSRSRRSAPITTSKLHVYLSLTTLILLLAFLILAGISGVYRSWRPAVITSSAFVHPGNSSKPTLSTLSFRHILNPVRRSISDSNPLAPTLTPPTTTPQPSSSNTSNQSVRACTLANVFTRRCNPTLYLIGDLQIAAVATGSLVWLLNLVLFTLQLREHQYQKRKLQRSLRAKAKAKLDIIIEEDELSRSEKGVSTKKIHHTRRTKSHAKSSSESSLTSTIPSTNGPQHLTRPTRAATTTLPRPNMSGTGTGNTAPLVRPKQHHYNPTISPSRRQAEADTDKKSSSSTLDEYTQLYSNNHQPAFTTAPLQTPYAKAVEEARKKVKPAETMRDWMAGRYA</sequence>
<evidence type="ECO:0000313" key="1">
    <source>
        <dbReference type="EMBL" id="KAJ9657426.1"/>
    </source>
</evidence>
<reference evidence="1" key="1">
    <citation type="submission" date="2022-10" db="EMBL/GenBank/DDBJ databases">
        <title>Culturing micro-colonial fungi from biological soil crusts in the Mojave desert and describing Neophaeococcomyces mojavensis, and introducing the new genera and species Taxawa tesnikishii.</title>
        <authorList>
            <person name="Kurbessoian T."/>
            <person name="Stajich J.E."/>
        </authorList>
    </citation>
    <scope>NUCLEOTIDE SEQUENCE</scope>
    <source>
        <strain evidence="1">JES_112</strain>
    </source>
</reference>
<comment type="caution">
    <text evidence="1">The sequence shown here is derived from an EMBL/GenBank/DDBJ whole genome shotgun (WGS) entry which is preliminary data.</text>
</comment>
<dbReference type="Proteomes" id="UP001172386">
    <property type="component" value="Unassembled WGS sequence"/>
</dbReference>
<organism evidence="1 2">
    <name type="scientific">Neophaeococcomyces mojaviensis</name>
    <dbReference type="NCBI Taxonomy" id="3383035"/>
    <lineage>
        <taxon>Eukaryota</taxon>
        <taxon>Fungi</taxon>
        <taxon>Dikarya</taxon>
        <taxon>Ascomycota</taxon>
        <taxon>Pezizomycotina</taxon>
        <taxon>Eurotiomycetes</taxon>
        <taxon>Chaetothyriomycetidae</taxon>
        <taxon>Chaetothyriales</taxon>
        <taxon>Chaetothyriales incertae sedis</taxon>
        <taxon>Neophaeococcomyces</taxon>
    </lineage>
</organism>
<gene>
    <name evidence="1" type="ORF">H2198_004301</name>
</gene>
<name>A0ACC3A8W0_9EURO</name>
<proteinExistence type="predicted"/>
<dbReference type="EMBL" id="JAPDRQ010000064">
    <property type="protein sequence ID" value="KAJ9657426.1"/>
    <property type="molecule type" value="Genomic_DNA"/>
</dbReference>
<accession>A0ACC3A8W0</accession>